<organism evidence="16 17">
    <name type="scientific">Candidatus Wolfebacteria bacterium CG18_big_fil_WC_8_21_14_2_50_39_7</name>
    <dbReference type="NCBI Taxonomy" id="1975071"/>
    <lineage>
        <taxon>Bacteria</taxon>
        <taxon>Candidatus Wolfeibacteriota</taxon>
    </lineage>
</organism>
<dbReference type="Pfam" id="PF01676">
    <property type="entry name" value="Metalloenzyme"/>
    <property type="match status" value="1"/>
</dbReference>
<keyword evidence="7 9" id="KW-0464">Manganese</keyword>
<name>A0A2H0ECV7_9BACT</name>
<feature type="domain" description="BPG-independent PGAM N-terminal" evidence="15">
    <location>
        <begin position="82"/>
        <end position="283"/>
    </location>
</feature>
<dbReference type="EMBL" id="PCTX01000071">
    <property type="protein sequence ID" value="PIP91998.1"/>
    <property type="molecule type" value="Genomic_DNA"/>
</dbReference>
<dbReference type="InterPro" id="IPR005995">
    <property type="entry name" value="Pgm_bpd_ind"/>
</dbReference>
<dbReference type="InterPro" id="IPR036646">
    <property type="entry name" value="PGAM_B_sf"/>
</dbReference>
<evidence type="ECO:0000256" key="12">
    <source>
        <dbReference type="PIRSR" id="PIRSR001492-2"/>
    </source>
</evidence>
<feature type="binding site" evidence="9 12">
    <location>
        <position position="123"/>
    </location>
    <ligand>
        <name>substrate</name>
    </ligand>
</feature>
<evidence type="ECO:0000313" key="17">
    <source>
        <dbReference type="Proteomes" id="UP000229241"/>
    </source>
</evidence>
<dbReference type="NCBIfam" id="TIGR01307">
    <property type="entry name" value="pgm_bpd_ind"/>
    <property type="match status" value="1"/>
</dbReference>
<evidence type="ECO:0000256" key="3">
    <source>
        <dbReference type="ARBA" id="ARBA00004798"/>
    </source>
</evidence>
<dbReference type="HAMAP" id="MF_01038">
    <property type="entry name" value="GpmI"/>
    <property type="match status" value="1"/>
</dbReference>
<dbReference type="InterPro" id="IPR006124">
    <property type="entry name" value="Metalloenzyme"/>
</dbReference>
<comment type="cofactor">
    <cofactor evidence="9">
        <name>Mn(2+)</name>
        <dbReference type="ChEBI" id="CHEBI:29035"/>
    </cofactor>
    <text evidence="9">Binds 2 manganese ions per subunit.</text>
</comment>
<dbReference type="InterPro" id="IPR011258">
    <property type="entry name" value="BPG-indep_PGM_N"/>
</dbReference>
<evidence type="ECO:0000256" key="7">
    <source>
        <dbReference type="ARBA" id="ARBA00023211"/>
    </source>
</evidence>
<feature type="binding site" evidence="9 12">
    <location>
        <position position="185"/>
    </location>
    <ligand>
        <name>substrate</name>
    </ligand>
</feature>
<keyword evidence="6 9" id="KW-0324">Glycolysis</keyword>
<comment type="caution">
    <text evidence="16">The sequence shown here is derived from an EMBL/GenBank/DDBJ whole genome shotgun (WGS) entry which is preliminary data.</text>
</comment>
<feature type="binding site" evidence="9 13">
    <location>
        <position position="429"/>
    </location>
    <ligand>
        <name>Mn(2+)</name>
        <dbReference type="ChEBI" id="CHEBI:29035"/>
        <label>2</label>
    </ligand>
</feature>
<dbReference type="UniPathway" id="UPA00109">
    <property type="reaction ID" value="UER00186"/>
</dbReference>
<evidence type="ECO:0000256" key="6">
    <source>
        <dbReference type="ARBA" id="ARBA00023152"/>
    </source>
</evidence>
<keyword evidence="8 9" id="KW-0413">Isomerase</keyword>
<dbReference type="Pfam" id="PF06415">
    <property type="entry name" value="iPGM_N"/>
    <property type="match status" value="1"/>
</dbReference>
<evidence type="ECO:0000256" key="1">
    <source>
        <dbReference type="ARBA" id="ARBA00000370"/>
    </source>
</evidence>
<feature type="binding site" evidence="9 12">
    <location>
        <begin position="247"/>
        <end position="250"/>
    </location>
    <ligand>
        <name>substrate</name>
    </ligand>
</feature>
<feature type="binding site" evidence="9 12">
    <location>
        <position position="320"/>
    </location>
    <ligand>
        <name>substrate</name>
    </ligand>
</feature>
<feature type="binding site" evidence="9 12">
    <location>
        <position position="179"/>
    </location>
    <ligand>
        <name>substrate</name>
    </ligand>
</feature>
<feature type="binding site" evidence="9 13">
    <location>
        <position position="62"/>
    </location>
    <ligand>
        <name>Mn(2+)</name>
        <dbReference type="ChEBI" id="CHEBI:29035"/>
        <label>2</label>
    </ligand>
</feature>
<proteinExistence type="inferred from homology"/>
<feature type="binding site" evidence="9 12">
    <location>
        <begin position="153"/>
        <end position="154"/>
    </location>
    <ligand>
        <name>substrate</name>
    </ligand>
</feature>
<feature type="binding site" evidence="9 13">
    <location>
        <position position="447"/>
    </location>
    <ligand>
        <name>Mn(2+)</name>
        <dbReference type="ChEBI" id="CHEBI:29035"/>
        <label>1</label>
    </ligand>
</feature>
<feature type="binding site" evidence="9 13">
    <location>
        <position position="391"/>
    </location>
    <ligand>
        <name>Mn(2+)</name>
        <dbReference type="ChEBI" id="CHEBI:29035"/>
        <label>1</label>
    </ligand>
</feature>
<dbReference type="AlphaFoldDB" id="A0A2H0ECV7"/>
<dbReference type="GO" id="GO:0006096">
    <property type="term" value="P:glycolytic process"/>
    <property type="evidence" value="ECO:0007669"/>
    <property type="project" value="UniProtKB-UniRule"/>
</dbReference>
<dbReference type="PANTHER" id="PTHR31637">
    <property type="entry name" value="2,3-BISPHOSPHOGLYCERATE-INDEPENDENT PHOSPHOGLYCERATE MUTASE"/>
    <property type="match status" value="1"/>
</dbReference>
<keyword evidence="5 9" id="KW-0479">Metal-binding</keyword>
<dbReference type="PIRSF" id="PIRSF001492">
    <property type="entry name" value="IPGAM"/>
    <property type="match status" value="1"/>
</dbReference>
<dbReference type="SUPFAM" id="SSF53649">
    <property type="entry name" value="Alkaline phosphatase-like"/>
    <property type="match status" value="1"/>
</dbReference>
<evidence type="ECO:0000256" key="5">
    <source>
        <dbReference type="ARBA" id="ARBA00022723"/>
    </source>
</evidence>
<dbReference type="PANTHER" id="PTHR31637:SF0">
    <property type="entry name" value="2,3-BISPHOSPHOGLYCERATE-INDEPENDENT PHOSPHOGLYCERATE MUTASE"/>
    <property type="match status" value="1"/>
</dbReference>
<evidence type="ECO:0000313" key="16">
    <source>
        <dbReference type="EMBL" id="PIP91998.1"/>
    </source>
</evidence>
<feature type="binding site" evidence="9 13">
    <location>
        <position position="428"/>
    </location>
    <ligand>
        <name>Mn(2+)</name>
        <dbReference type="ChEBI" id="CHEBI:29035"/>
        <label>2</label>
    </ligand>
</feature>
<gene>
    <name evidence="9" type="primary">gpmI</name>
    <name evidence="16" type="ORF">COW77_02420</name>
</gene>
<sequence>MSKRTIILVILDGWGIGEPDESNPIHVVNPSNINYLKANFPAGVLQASGISVGLPWGEEGNSEVGHLNLGAGKIIYQYYPRITLAIRDNSFFKSQALKAAFEHAQKNNSAVNLIGLLSEGNVHSSFEHLIALIQFAEKEKISKLNLHLFTDGRDSPPNSALGLLSRLPKQAKLASLSGRFYAMDREDHWDRTQKVYSVLTGEGPITKDIEAHIKKTYERKLSDEFIEPALAGSGIKDNDALIFFNFREDRIRQLAAAFIDKQFKNFPVKSFNNLYIATMTQYNDEFKVPVAFPPEKIETCLGKVLSDKGKTQLRIAETQKYPHITYFFNGMREKPFKNEYRILIPSRSIVRQDEHPEMMANEVTTRAIESISEGVFDFILVNYANPDIIAHTGNYKACLKAVRVIDEQIDQLVKTVLEHYAVLIITSDHGNIERLFNPLTGLPETQHDPSPAPIYLVGKEFMRPRTEVEIRRSEKENTGILADVAPTILELMAISKPKEMTGQSLLKALL</sequence>
<comment type="pathway">
    <text evidence="3 9">Carbohydrate degradation; glycolysis; pyruvate from D-glyceraldehyde 3-phosphate: step 3/5.</text>
</comment>
<comment type="similarity">
    <text evidence="4 9">Belongs to the BPG-independent phosphoglycerate mutase family.</text>
</comment>
<dbReference type="Gene3D" id="3.40.720.10">
    <property type="entry name" value="Alkaline Phosphatase, subunit A"/>
    <property type="match status" value="1"/>
</dbReference>
<reference evidence="16 17" key="1">
    <citation type="submission" date="2017-09" db="EMBL/GenBank/DDBJ databases">
        <title>Depth-based differentiation of microbial function through sediment-hosted aquifers and enrichment of novel symbionts in the deep terrestrial subsurface.</title>
        <authorList>
            <person name="Probst A.J."/>
            <person name="Ladd B."/>
            <person name="Jarett J.K."/>
            <person name="Geller-Mcgrath D.E."/>
            <person name="Sieber C.M."/>
            <person name="Emerson J.B."/>
            <person name="Anantharaman K."/>
            <person name="Thomas B.C."/>
            <person name="Malmstrom R."/>
            <person name="Stieglmeier M."/>
            <person name="Klingl A."/>
            <person name="Woyke T."/>
            <person name="Ryan C.M."/>
            <person name="Banfield J.F."/>
        </authorList>
    </citation>
    <scope>NUCLEOTIDE SEQUENCE [LARGE SCALE GENOMIC DNA]</scope>
    <source>
        <strain evidence="16">CG18_big_fil_WC_8_21_14_2_50_39_7</strain>
    </source>
</reference>
<dbReference type="GO" id="GO:0006007">
    <property type="term" value="P:glucose catabolic process"/>
    <property type="evidence" value="ECO:0007669"/>
    <property type="project" value="InterPro"/>
</dbReference>
<evidence type="ECO:0000256" key="9">
    <source>
        <dbReference type="HAMAP-Rule" id="MF_01038"/>
    </source>
</evidence>
<dbReference type="FunFam" id="3.40.1450.10:FF:000002">
    <property type="entry name" value="2,3-bisphosphoglycerate-independent phosphoglycerate mutase"/>
    <property type="match status" value="1"/>
</dbReference>
<dbReference type="GO" id="GO:0005737">
    <property type="term" value="C:cytoplasm"/>
    <property type="evidence" value="ECO:0007669"/>
    <property type="project" value="InterPro"/>
</dbReference>
<accession>A0A2H0ECV7</accession>
<evidence type="ECO:0000259" key="15">
    <source>
        <dbReference type="Pfam" id="PF06415"/>
    </source>
</evidence>
<feature type="binding site" evidence="9 13">
    <location>
        <position position="387"/>
    </location>
    <ligand>
        <name>Mn(2+)</name>
        <dbReference type="ChEBI" id="CHEBI:29035"/>
        <label>1</label>
    </ligand>
</feature>
<evidence type="ECO:0000259" key="14">
    <source>
        <dbReference type="Pfam" id="PF01676"/>
    </source>
</evidence>
<dbReference type="SUPFAM" id="SSF64158">
    <property type="entry name" value="2,3-Bisphosphoglycerate-independent phosphoglycerate mutase, substrate-binding domain"/>
    <property type="match status" value="1"/>
</dbReference>
<comment type="function">
    <text evidence="2 9">Catalyzes the interconversion of 2-phosphoglycerate and 3-phosphoglycerate.</text>
</comment>
<feature type="domain" description="Metalloenzyme" evidence="14">
    <location>
        <begin position="5"/>
        <end position="495"/>
    </location>
</feature>
<dbReference type="GO" id="GO:0004619">
    <property type="term" value="F:phosphoglycerate mutase activity"/>
    <property type="evidence" value="ECO:0007669"/>
    <property type="project" value="UniProtKB-UniRule"/>
</dbReference>
<evidence type="ECO:0000256" key="10">
    <source>
        <dbReference type="NCBIfam" id="TIGR01307"/>
    </source>
</evidence>
<dbReference type="GO" id="GO:0030145">
    <property type="term" value="F:manganese ion binding"/>
    <property type="evidence" value="ECO:0007669"/>
    <property type="project" value="UniProtKB-UniRule"/>
</dbReference>
<evidence type="ECO:0000256" key="13">
    <source>
        <dbReference type="PIRSR" id="PIRSR001492-3"/>
    </source>
</evidence>
<feature type="binding site" evidence="9 13">
    <location>
        <position position="12"/>
    </location>
    <ligand>
        <name>Mn(2+)</name>
        <dbReference type="ChEBI" id="CHEBI:29035"/>
        <label>2</label>
    </ligand>
</feature>
<dbReference type="Gene3D" id="3.40.1450.10">
    <property type="entry name" value="BPG-independent phosphoglycerate mutase, domain B"/>
    <property type="match status" value="1"/>
</dbReference>
<comment type="subunit">
    <text evidence="9">Monomer.</text>
</comment>
<evidence type="ECO:0000256" key="4">
    <source>
        <dbReference type="ARBA" id="ARBA00008819"/>
    </source>
</evidence>
<dbReference type="Proteomes" id="UP000229241">
    <property type="component" value="Unassembled WGS sequence"/>
</dbReference>
<evidence type="ECO:0000256" key="11">
    <source>
        <dbReference type="PIRSR" id="PIRSR001492-1"/>
    </source>
</evidence>
<dbReference type="EC" id="5.4.2.12" evidence="9 10"/>
<protein>
    <recommendedName>
        <fullName evidence="9 10">2,3-bisphosphoglycerate-independent phosphoglycerate mutase</fullName>
        <shortName evidence="9">BPG-independent PGAM</shortName>
        <shortName evidence="9">Phosphoglyceromutase</shortName>
        <shortName evidence="9">iPGM</shortName>
        <ecNumber evidence="9 10">5.4.2.12</ecNumber>
    </recommendedName>
</protein>
<evidence type="ECO:0000256" key="2">
    <source>
        <dbReference type="ARBA" id="ARBA00002315"/>
    </source>
</evidence>
<feature type="active site" description="Phosphoserine intermediate" evidence="9 11">
    <location>
        <position position="62"/>
    </location>
</feature>
<dbReference type="CDD" id="cd16010">
    <property type="entry name" value="iPGM"/>
    <property type="match status" value="1"/>
</dbReference>
<dbReference type="InterPro" id="IPR017850">
    <property type="entry name" value="Alkaline_phosphatase_core_sf"/>
</dbReference>
<comment type="catalytic activity">
    <reaction evidence="1 9">
        <text>(2R)-2-phosphoglycerate = (2R)-3-phosphoglycerate</text>
        <dbReference type="Rhea" id="RHEA:15901"/>
        <dbReference type="ChEBI" id="CHEBI:58272"/>
        <dbReference type="ChEBI" id="CHEBI:58289"/>
        <dbReference type="EC" id="5.4.2.12"/>
    </reaction>
</comment>
<evidence type="ECO:0000256" key="8">
    <source>
        <dbReference type="ARBA" id="ARBA00023235"/>
    </source>
</evidence>